<dbReference type="EMBL" id="NOWC01000030">
    <property type="protein sequence ID" value="OZS72816.1"/>
    <property type="molecule type" value="Genomic_DNA"/>
</dbReference>
<dbReference type="AlphaFoldDB" id="A0A264VN84"/>
<gene>
    <name evidence="1" type="ORF">CHI95_20030</name>
</gene>
<name>A0A264VN84_PRORE</name>
<accession>A0A264VN84</accession>
<dbReference type="RefSeq" id="WP_094962693.1">
    <property type="nucleotide sequence ID" value="NZ_NOWC01000030.1"/>
</dbReference>
<organism evidence="1 2">
    <name type="scientific">Providencia rettgeri</name>
    <dbReference type="NCBI Taxonomy" id="587"/>
    <lineage>
        <taxon>Bacteria</taxon>
        <taxon>Pseudomonadati</taxon>
        <taxon>Pseudomonadota</taxon>
        <taxon>Gammaproteobacteria</taxon>
        <taxon>Enterobacterales</taxon>
        <taxon>Morganellaceae</taxon>
        <taxon>Providencia</taxon>
    </lineage>
</organism>
<dbReference type="Gene3D" id="2.160.20.80">
    <property type="entry name" value="E3 ubiquitin-protein ligase SopA"/>
    <property type="match status" value="1"/>
</dbReference>
<evidence type="ECO:0000313" key="1">
    <source>
        <dbReference type="EMBL" id="OZS72816.1"/>
    </source>
</evidence>
<comment type="caution">
    <text evidence="1">The sequence shown here is derived from an EMBL/GenBank/DDBJ whole genome shotgun (WGS) entry which is preliminary data.</text>
</comment>
<dbReference type="Proteomes" id="UP000216001">
    <property type="component" value="Unassembled WGS sequence"/>
</dbReference>
<sequence>MNIKHYFVMLSNSSTKMIKEYEKSNSTEIKKKLLKKHLLKVMNVYNARGWNIKEKDKNKIDKAINVLDNIIHNEFLKSNLNKNGIASSVEIKSHHLLDRISLHYDSSCRQLGRKDIDYIFFDGVDRNNLMSTNVNIDFSNSTLSGAIIKYDGNKALVRADFSNANLNDVKIKLPIKLGVDYDFTGAKLNNTDIEIGIPSGNLSEVNLVSLFGEDGNYINSSAFKSILTINDKNIKLGLLSELNKAYESNRKYFEKHRNVEAEFLKQYNYFKQMVD</sequence>
<protein>
    <recommendedName>
        <fullName evidence="3">Pentapeptide repeat-containing protein</fullName>
    </recommendedName>
</protein>
<proteinExistence type="predicted"/>
<evidence type="ECO:0008006" key="3">
    <source>
        <dbReference type="Google" id="ProtNLM"/>
    </source>
</evidence>
<reference evidence="1 2" key="1">
    <citation type="submission" date="2017-07" db="EMBL/GenBank/DDBJ databases">
        <title>blaIMP-27 on transferable plasmids in Proteus mirabilis and Providencia rettgeri.</title>
        <authorList>
            <person name="Potter R."/>
        </authorList>
    </citation>
    <scope>NUCLEOTIDE SEQUENCE [LARGE SCALE GENOMIC DNA]</scope>
    <source>
        <strain evidence="1 2">PR1</strain>
    </source>
</reference>
<evidence type="ECO:0000313" key="2">
    <source>
        <dbReference type="Proteomes" id="UP000216001"/>
    </source>
</evidence>